<dbReference type="InterPro" id="IPR050745">
    <property type="entry name" value="Multifunctional_regulatory"/>
</dbReference>
<reference evidence="5" key="1">
    <citation type="journal article" date="2020" name="bioRxiv">
        <title>Comparative genomics of Chlamydomonas.</title>
        <authorList>
            <person name="Craig R.J."/>
            <person name="Hasan A.R."/>
            <person name="Ness R.W."/>
            <person name="Keightley P.D."/>
        </authorList>
    </citation>
    <scope>NUCLEOTIDE SEQUENCE</scope>
    <source>
        <strain evidence="5">CCAP 11/173</strain>
    </source>
</reference>
<protein>
    <submittedName>
        <fullName evidence="5">Uncharacterized protein</fullName>
    </submittedName>
</protein>
<organism evidence="5 6">
    <name type="scientific">Chlamydomonas schloesseri</name>
    <dbReference type="NCBI Taxonomy" id="2026947"/>
    <lineage>
        <taxon>Eukaryota</taxon>
        <taxon>Viridiplantae</taxon>
        <taxon>Chlorophyta</taxon>
        <taxon>core chlorophytes</taxon>
        <taxon>Chlorophyceae</taxon>
        <taxon>CS clade</taxon>
        <taxon>Chlamydomonadales</taxon>
        <taxon>Chlamydomonadaceae</taxon>
        <taxon>Chlamydomonas</taxon>
    </lineage>
</organism>
<feature type="region of interest" description="Disordered" evidence="4">
    <location>
        <begin position="605"/>
        <end position="639"/>
    </location>
</feature>
<evidence type="ECO:0000256" key="3">
    <source>
        <dbReference type="PROSITE-ProRule" id="PRU00023"/>
    </source>
</evidence>
<evidence type="ECO:0000256" key="4">
    <source>
        <dbReference type="SAM" id="MobiDB-lite"/>
    </source>
</evidence>
<dbReference type="EMBL" id="JAEHOD010000058">
    <property type="protein sequence ID" value="KAG2434319.1"/>
    <property type="molecule type" value="Genomic_DNA"/>
</dbReference>
<feature type="region of interest" description="Disordered" evidence="4">
    <location>
        <begin position="250"/>
        <end position="278"/>
    </location>
</feature>
<dbReference type="InterPro" id="IPR036770">
    <property type="entry name" value="Ankyrin_rpt-contain_sf"/>
</dbReference>
<dbReference type="Proteomes" id="UP000613740">
    <property type="component" value="Unassembled WGS sequence"/>
</dbReference>
<feature type="compositionally biased region" description="Basic and acidic residues" evidence="4">
    <location>
        <begin position="566"/>
        <end position="576"/>
    </location>
</feature>
<feature type="repeat" description="ANK" evidence="3">
    <location>
        <begin position="300"/>
        <end position="332"/>
    </location>
</feature>
<keyword evidence="6" id="KW-1185">Reference proteome</keyword>
<evidence type="ECO:0000256" key="2">
    <source>
        <dbReference type="ARBA" id="ARBA00023043"/>
    </source>
</evidence>
<dbReference type="AlphaFoldDB" id="A0A835SW59"/>
<gene>
    <name evidence="5" type="ORF">HYH02_012341</name>
</gene>
<dbReference type="OrthoDB" id="10607052at2759"/>
<keyword evidence="1" id="KW-0677">Repeat</keyword>
<dbReference type="PANTHER" id="PTHR24189">
    <property type="entry name" value="MYOTROPHIN"/>
    <property type="match status" value="1"/>
</dbReference>
<dbReference type="PANTHER" id="PTHR24189:SF50">
    <property type="entry name" value="ANKYRIN REPEAT AND SOCS BOX PROTEIN 2"/>
    <property type="match status" value="1"/>
</dbReference>
<proteinExistence type="predicted"/>
<evidence type="ECO:0000313" key="5">
    <source>
        <dbReference type="EMBL" id="KAG2434319.1"/>
    </source>
</evidence>
<dbReference type="PROSITE" id="PS50088">
    <property type="entry name" value="ANK_REPEAT"/>
    <property type="match status" value="1"/>
</dbReference>
<evidence type="ECO:0000313" key="6">
    <source>
        <dbReference type="Proteomes" id="UP000613740"/>
    </source>
</evidence>
<evidence type="ECO:0000256" key="1">
    <source>
        <dbReference type="ARBA" id="ARBA00022737"/>
    </source>
</evidence>
<feature type="compositionally biased region" description="Acidic residues" evidence="4">
    <location>
        <begin position="552"/>
        <end position="565"/>
    </location>
</feature>
<name>A0A835SW59_9CHLO</name>
<dbReference type="SUPFAM" id="SSF48403">
    <property type="entry name" value="Ankyrin repeat"/>
    <property type="match status" value="1"/>
</dbReference>
<accession>A0A835SW59</accession>
<comment type="caution">
    <text evidence="5">The sequence shown here is derived from an EMBL/GenBank/DDBJ whole genome shotgun (WGS) entry which is preliminary data.</text>
</comment>
<keyword evidence="2 3" id="KW-0040">ANK repeat</keyword>
<feature type="region of interest" description="Disordered" evidence="4">
    <location>
        <begin position="546"/>
        <end position="585"/>
    </location>
</feature>
<dbReference type="Pfam" id="PF00023">
    <property type="entry name" value="Ank"/>
    <property type="match status" value="1"/>
</dbReference>
<dbReference type="InterPro" id="IPR002110">
    <property type="entry name" value="Ankyrin_rpt"/>
</dbReference>
<dbReference type="Gene3D" id="1.25.40.20">
    <property type="entry name" value="Ankyrin repeat-containing domain"/>
    <property type="match status" value="2"/>
</dbReference>
<sequence length="778" mass="77492">MATADAAAGDSAVPMSRPTAALPSTDSVSLLTLPTHLLQQILVLAGPGASGAVRSCRQVREAWRAALRCAPLMAAFIAARCAPDLAGAPLWAYRPQVRAALLGFPLPVPERWSDPVQEPPPSPEADCAQLALMQALAAQQPGLSFLRSPSALLLAATRARHLLTLSWLTSGPSLGGGGGSSGRGGPWAHALSAISPRGHGGEALLAAVVECRCPHLAACLLEAGVSARAQDSAALIAACRPRLQQQQQQQGSLVHVEQTSAAAQDKAQDGDGGGGGDGGAEAQLALVRLLLKHGADPRVQGSLALTEAVRCGNLPLVELLLAGGANPLGADSRALREAAMAAQPQPELVRRLLEAGSQADALCGAALASVCRSPPPPPPEPSSAARALVGNESVAGEEEECCCATAEGGQQRCGCAAGQPLRLRLQLAEVLLAAGAQANAAALTYAAQWEAGSGLPLVRLLLAAREERSGPGSAAVLLAGGAALQAACRGGCVELVGELLAAGAAADGWALKAAVEGAAAARTAAIEAATSAISLAALRGGPYTVSLPYSGDSEDEGEDEGEGEGEEGRKALERPPAKAQGGSRCAKAAERAEFEALLARVKAAAAGPPGKAGSTRGGRGMADGAGRTPSGPQGPAAYSPGGGHDAVVELLLGAGADPMAEYGQVFMAAVRGGRWRMVGAMCCVPAGAAAAAAGAGGGCAGGGEVGAGGGAGGGRLRVMVGMCNNLPLKDAARLGWRRVVALLLAAGAGAEREVRECAAAEAGGYGHGRVEQLLLGWQ</sequence>